<comment type="caution">
    <text evidence="1">The sequence shown here is derived from an EMBL/GenBank/DDBJ whole genome shotgun (WGS) entry which is preliminary data.</text>
</comment>
<dbReference type="EMBL" id="CM026422">
    <property type="protein sequence ID" value="KAG0588236.1"/>
    <property type="molecule type" value="Genomic_DNA"/>
</dbReference>
<evidence type="ECO:0008006" key="3">
    <source>
        <dbReference type="Google" id="ProtNLM"/>
    </source>
</evidence>
<keyword evidence="2" id="KW-1185">Reference proteome</keyword>
<dbReference type="InterPro" id="IPR036047">
    <property type="entry name" value="F-box-like_dom_sf"/>
</dbReference>
<evidence type="ECO:0000313" key="2">
    <source>
        <dbReference type="Proteomes" id="UP000822688"/>
    </source>
</evidence>
<sequence length="100" mass="11552">MKCCVVCKHWNTLISSPHFIKILTSANDNQINCIPLRKVDFITGLLQKDEFCATQALQKNLWTTIWDQLAAVTLDNTTKSMMWWDVYDIAPSRHNKPLES</sequence>
<gene>
    <name evidence="1" type="ORF">KC19_2G227800</name>
</gene>
<accession>A0A8T0IZQ2</accession>
<evidence type="ECO:0000313" key="1">
    <source>
        <dbReference type="EMBL" id="KAG0588236.1"/>
    </source>
</evidence>
<organism evidence="1 2">
    <name type="scientific">Ceratodon purpureus</name>
    <name type="common">Fire moss</name>
    <name type="synonym">Dicranum purpureum</name>
    <dbReference type="NCBI Taxonomy" id="3225"/>
    <lineage>
        <taxon>Eukaryota</taxon>
        <taxon>Viridiplantae</taxon>
        <taxon>Streptophyta</taxon>
        <taxon>Embryophyta</taxon>
        <taxon>Bryophyta</taxon>
        <taxon>Bryophytina</taxon>
        <taxon>Bryopsida</taxon>
        <taxon>Dicranidae</taxon>
        <taxon>Pseudoditrichales</taxon>
        <taxon>Ditrichaceae</taxon>
        <taxon>Ceratodon</taxon>
    </lineage>
</organism>
<proteinExistence type="predicted"/>
<reference evidence="1" key="1">
    <citation type="submission" date="2020-06" db="EMBL/GenBank/DDBJ databases">
        <title>WGS assembly of Ceratodon purpureus strain R40.</title>
        <authorList>
            <person name="Carey S.B."/>
            <person name="Jenkins J."/>
            <person name="Shu S."/>
            <person name="Lovell J.T."/>
            <person name="Sreedasyam A."/>
            <person name="Maumus F."/>
            <person name="Tiley G.P."/>
            <person name="Fernandez-Pozo N."/>
            <person name="Barry K."/>
            <person name="Chen C."/>
            <person name="Wang M."/>
            <person name="Lipzen A."/>
            <person name="Daum C."/>
            <person name="Saski C.A."/>
            <person name="Payton A.C."/>
            <person name="Mcbreen J.C."/>
            <person name="Conrad R.E."/>
            <person name="Kollar L.M."/>
            <person name="Olsson S."/>
            <person name="Huttunen S."/>
            <person name="Landis J.B."/>
            <person name="Wickett N.J."/>
            <person name="Johnson M.G."/>
            <person name="Rensing S.A."/>
            <person name="Grimwood J."/>
            <person name="Schmutz J."/>
            <person name="Mcdaniel S.F."/>
        </authorList>
    </citation>
    <scope>NUCLEOTIDE SEQUENCE</scope>
    <source>
        <strain evidence="1">R40</strain>
    </source>
</reference>
<name>A0A8T0IZQ2_CERPU</name>
<dbReference type="Proteomes" id="UP000822688">
    <property type="component" value="Chromosome 2"/>
</dbReference>
<dbReference type="SUPFAM" id="SSF81383">
    <property type="entry name" value="F-box domain"/>
    <property type="match status" value="1"/>
</dbReference>
<dbReference type="AlphaFoldDB" id="A0A8T0IZQ2"/>
<protein>
    <recommendedName>
        <fullName evidence="3">F-box domain-containing protein</fullName>
    </recommendedName>
</protein>